<gene>
    <name evidence="6" type="ORF">O4328_20255</name>
    <name evidence="7" type="ORF">Q5707_42140</name>
</gene>
<dbReference type="EMBL" id="CP130956">
    <property type="protein sequence ID" value="WLF52667.1"/>
    <property type="molecule type" value="Genomic_DNA"/>
</dbReference>
<dbReference type="Gene3D" id="1.25.40.10">
    <property type="entry name" value="Tetratricopeptide repeat domain"/>
    <property type="match status" value="1"/>
</dbReference>
<dbReference type="SMART" id="SM00421">
    <property type="entry name" value="HTH_LUXR"/>
    <property type="match status" value="1"/>
</dbReference>
<dbReference type="GO" id="GO:0005524">
    <property type="term" value="F:ATP binding"/>
    <property type="evidence" value="ECO:0007669"/>
    <property type="project" value="UniProtKB-UniRule"/>
</dbReference>
<dbReference type="InterPro" id="IPR011990">
    <property type="entry name" value="TPR-like_helical_dom_sf"/>
</dbReference>
<dbReference type="InterPro" id="IPR017441">
    <property type="entry name" value="Protein_kinase_ATP_BS"/>
</dbReference>
<feature type="binding site" evidence="3">
    <location>
        <position position="55"/>
    </location>
    <ligand>
        <name>ATP</name>
        <dbReference type="ChEBI" id="CHEBI:30616"/>
    </ligand>
</feature>
<dbReference type="Proteomes" id="UP001066327">
    <property type="component" value="Unassembled WGS sequence"/>
</dbReference>
<dbReference type="Gene3D" id="1.10.510.10">
    <property type="entry name" value="Transferase(Phosphotransferase) domain 1"/>
    <property type="match status" value="1"/>
</dbReference>
<geneLocation type="plasmid" evidence="7 9">
    <name>pRho-VOC14-L</name>
</geneLocation>
<dbReference type="Pfam" id="PF00069">
    <property type="entry name" value="Pkinase"/>
    <property type="match status" value="1"/>
</dbReference>
<keyword evidence="2 3" id="KW-0067">ATP-binding</keyword>
<name>A0AAX3YTD1_RHOOP</name>
<feature type="domain" description="HTH luxR-type" evidence="5">
    <location>
        <begin position="1032"/>
        <end position="1097"/>
    </location>
</feature>
<evidence type="ECO:0000313" key="6">
    <source>
        <dbReference type="EMBL" id="MCZ4586002.1"/>
    </source>
</evidence>
<evidence type="ECO:0000313" key="7">
    <source>
        <dbReference type="EMBL" id="WLF52667.1"/>
    </source>
</evidence>
<evidence type="ECO:0000259" key="4">
    <source>
        <dbReference type="PROSITE" id="PS50011"/>
    </source>
</evidence>
<accession>A0AAX3YTD1</accession>
<dbReference type="CDD" id="cd06170">
    <property type="entry name" value="LuxR_C_like"/>
    <property type="match status" value="1"/>
</dbReference>
<dbReference type="PROSITE" id="PS50011">
    <property type="entry name" value="PROTEIN_KINASE_DOM"/>
    <property type="match status" value="1"/>
</dbReference>
<dbReference type="PANTHER" id="PTHR47691:SF3">
    <property type="entry name" value="HTH-TYPE TRANSCRIPTIONAL REGULATOR RV0890C-RELATED"/>
    <property type="match status" value="1"/>
</dbReference>
<dbReference type="SMART" id="SM00220">
    <property type="entry name" value="S_TKc"/>
    <property type="match status" value="1"/>
</dbReference>
<evidence type="ECO:0000259" key="5">
    <source>
        <dbReference type="PROSITE" id="PS50043"/>
    </source>
</evidence>
<dbReference type="GO" id="GO:0003677">
    <property type="term" value="F:DNA binding"/>
    <property type="evidence" value="ECO:0007669"/>
    <property type="project" value="InterPro"/>
</dbReference>
<reference evidence="7" key="2">
    <citation type="submission" date="2023-07" db="EMBL/GenBank/DDBJ databases">
        <title>Genomic analysis of Rhodococcus opacus VOC-14 with glycol ethers degradation activity.</title>
        <authorList>
            <person name="Narkevich D.A."/>
            <person name="Hlushen A.M."/>
            <person name="Akhremchuk A.E."/>
            <person name="Sikolenko M.A."/>
            <person name="Valentovich L.N."/>
        </authorList>
    </citation>
    <scope>NUCLEOTIDE SEQUENCE</scope>
    <source>
        <strain evidence="7">VOC-14</strain>
        <plasmid evidence="7">pRho-VOC14-L</plasmid>
    </source>
</reference>
<dbReference type="Proteomes" id="UP001231166">
    <property type="component" value="Plasmid pRho-VOC14-L"/>
</dbReference>
<dbReference type="InterPro" id="IPR008271">
    <property type="entry name" value="Ser/Thr_kinase_AS"/>
</dbReference>
<dbReference type="InterPro" id="IPR000719">
    <property type="entry name" value="Prot_kinase_dom"/>
</dbReference>
<dbReference type="CDD" id="cd14014">
    <property type="entry name" value="STKc_PknB_like"/>
    <property type="match status" value="1"/>
</dbReference>
<dbReference type="InterPro" id="IPR011009">
    <property type="entry name" value="Kinase-like_dom_sf"/>
</dbReference>
<dbReference type="SUPFAM" id="SSF52540">
    <property type="entry name" value="P-loop containing nucleoside triphosphate hydrolases"/>
    <property type="match status" value="1"/>
</dbReference>
<dbReference type="PROSITE" id="PS50043">
    <property type="entry name" value="HTH_LUXR_2"/>
    <property type="match status" value="1"/>
</dbReference>
<dbReference type="Gene3D" id="3.30.200.20">
    <property type="entry name" value="Phosphorylase Kinase, domain 1"/>
    <property type="match status" value="1"/>
</dbReference>
<dbReference type="GO" id="GO:0004672">
    <property type="term" value="F:protein kinase activity"/>
    <property type="evidence" value="ECO:0007669"/>
    <property type="project" value="InterPro"/>
</dbReference>
<dbReference type="PROSITE" id="PS00108">
    <property type="entry name" value="PROTEIN_KINASE_ST"/>
    <property type="match status" value="1"/>
</dbReference>
<dbReference type="Pfam" id="PF25872">
    <property type="entry name" value="HTH_77"/>
    <property type="match status" value="1"/>
</dbReference>
<evidence type="ECO:0000313" key="8">
    <source>
        <dbReference type="Proteomes" id="UP001066327"/>
    </source>
</evidence>
<keyword evidence="7" id="KW-0808">Transferase</keyword>
<evidence type="ECO:0000256" key="3">
    <source>
        <dbReference type="PROSITE-ProRule" id="PRU10141"/>
    </source>
</evidence>
<dbReference type="SUPFAM" id="SSF48452">
    <property type="entry name" value="TPR-like"/>
    <property type="match status" value="1"/>
</dbReference>
<keyword evidence="7" id="KW-0614">Plasmid</keyword>
<reference evidence="6" key="1">
    <citation type="submission" date="2022-12" db="EMBL/GenBank/DDBJ databases">
        <authorList>
            <person name="Krivoruchko A.V."/>
            <person name="Elkin A."/>
        </authorList>
    </citation>
    <scope>NUCLEOTIDE SEQUENCE</scope>
    <source>
        <strain evidence="6">IEGM 249</strain>
    </source>
</reference>
<keyword evidence="1 3" id="KW-0547">Nucleotide-binding</keyword>
<dbReference type="AlphaFoldDB" id="A0AAX3YTD1"/>
<dbReference type="RefSeq" id="WP_269591585.1">
    <property type="nucleotide sequence ID" value="NZ_CP130956.1"/>
</dbReference>
<dbReference type="Pfam" id="PF00196">
    <property type="entry name" value="GerE"/>
    <property type="match status" value="1"/>
</dbReference>
<sequence>MANGDPLETQRDVASAVVAELTTAGFAEVHAIGHGGFGLVYRCGQPSLDRTVAVKVLTANLDEDNRARFFREQRAMGRLTGHPNIANVLHIGTTTSGRPYIVMQYHSHGSLDTRIRRQGRLELDEALRFGVKLAGALETAHRLGILHRDVKPGNILITDYDEPALTDFGIAHFAGGFETSTGILTGSPAFTAPEVLKGEEPPSAASDIYSLGATLFSAVTGHAAFERHSGEQVVAQFLRITTQPVPDLREQGIPDDVSAAIEHAMSEDPRERPLSAAQFGDELRQSQLAHDFPVEEMDLLAEPGAKRSEQDLPRARRRSTAGLLHNAIPPSTRGAAGDLPLDLTSFVGRRRELTDAKAKLSTYRLVTLTGIGGVGKTRLALRVATEARRGFTGGVRLVELGELNERSLLVDAVAAAVGIRDRSARPLERVIAEYLATRNLLLVLDNCERLVDAVATLAGKLLRTCPELRILATSREALGIEGEAVLRVPPLTIPDTDDESSLRGLPQYDAVTLFMERAAAAVSGFELTEDNRITVAHICRALEGLPLPIELAAARLRAMSADQIAERLNDRYKLLTLGSRGAPRRQQTLRLSMDWSYDLCSSPEQRLWERLSVFAGTFELDAAEGICEGEVAPEDLLDMLTALVDKSILIRDAPGGVVRFRLLETVRDYGRHKAEQSGDYQALRWRHRDWYEKLALTAEAEWVSSQQLKWIARLGREQSNLREAMTLCLSEAGDTDTEAGLRIAAALYPFWLTRGKLTEGRYWLDRALACHPRKSTATRVKALYYSSVLSELQGDIPAATALVEEGRSLAEQIDDPMTHALVAQAGGLLAINNSDLQRASGLLEEARNIYATLNDDHRKVAVLYLLGLAYGLREDIPRAMACHEKVIAMTENLGESIYRSYSLWSMGVGVWQQGDSNRAARLFEQSLRLGRLADDQITVTVCLESLAWLCDERRAKRAAVLMGAAEELGHTVGSSTVMFPHLLVHHEENKRRIRHALGERAFQAAHREGRTLGIQGAIVYALSEPPRGTTPPAGTATNLTKREWQVADLVAKGLTNRAIAASLVISDRTAQGHVEHILTKLGFTSRAQIAAWFVDQTRREEL</sequence>
<dbReference type="InterPro" id="IPR027417">
    <property type="entry name" value="P-loop_NTPase"/>
</dbReference>
<dbReference type="InterPro" id="IPR016032">
    <property type="entry name" value="Sig_transdc_resp-reg_C-effctor"/>
</dbReference>
<dbReference type="SUPFAM" id="SSF46894">
    <property type="entry name" value="C-terminal effector domain of the bipartite response regulators"/>
    <property type="match status" value="1"/>
</dbReference>
<feature type="domain" description="Protein kinase" evidence="4">
    <location>
        <begin position="26"/>
        <end position="293"/>
    </location>
</feature>
<dbReference type="PRINTS" id="PR00364">
    <property type="entry name" value="DISEASERSIST"/>
</dbReference>
<dbReference type="SUPFAM" id="SSF56112">
    <property type="entry name" value="Protein kinase-like (PK-like)"/>
    <property type="match status" value="1"/>
</dbReference>
<dbReference type="GO" id="GO:0006355">
    <property type="term" value="P:regulation of DNA-templated transcription"/>
    <property type="evidence" value="ECO:0007669"/>
    <property type="project" value="InterPro"/>
</dbReference>
<dbReference type="PROSITE" id="PS00107">
    <property type="entry name" value="PROTEIN_KINASE_ATP"/>
    <property type="match status" value="1"/>
</dbReference>
<dbReference type="Gene3D" id="3.40.50.300">
    <property type="entry name" value="P-loop containing nucleotide triphosphate hydrolases"/>
    <property type="match status" value="1"/>
</dbReference>
<dbReference type="InterPro" id="IPR036388">
    <property type="entry name" value="WH-like_DNA-bd_sf"/>
</dbReference>
<dbReference type="InterPro" id="IPR058852">
    <property type="entry name" value="HTH_77"/>
</dbReference>
<evidence type="ECO:0000256" key="1">
    <source>
        <dbReference type="ARBA" id="ARBA00022741"/>
    </source>
</evidence>
<dbReference type="EMBL" id="JAPWIS010000010">
    <property type="protein sequence ID" value="MCZ4586002.1"/>
    <property type="molecule type" value="Genomic_DNA"/>
</dbReference>
<dbReference type="Gene3D" id="1.10.10.10">
    <property type="entry name" value="Winged helix-like DNA-binding domain superfamily/Winged helix DNA-binding domain"/>
    <property type="match status" value="1"/>
</dbReference>
<keyword evidence="8" id="KW-1185">Reference proteome</keyword>
<evidence type="ECO:0000256" key="2">
    <source>
        <dbReference type="ARBA" id="ARBA00022840"/>
    </source>
</evidence>
<dbReference type="PANTHER" id="PTHR47691">
    <property type="entry name" value="REGULATOR-RELATED"/>
    <property type="match status" value="1"/>
</dbReference>
<protein>
    <submittedName>
        <fullName evidence="7">Protein kinase</fullName>
    </submittedName>
</protein>
<proteinExistence type="predicted"/>
<organism evidence="7 9">
    <name type="scientific">Rhodococcus opacus</name>
    <name type="common">Nocardia opaca</name>
    <dbReference type="NCBI Taxonomy" id="37919"/>
    <lineage>
        <taxon>Bacteria</taxon>
        <taxon>Bacillati</taxon>
        <taxon>Actinomycetota</taxon>
        <taxon>Actinomycetes</taxon>
        <taxon>Mycobacteriales</taxon>
        <taxon>Nocardiaceae</taxon>
        <taxon>Rhodococcus</taxon>
    </lineage>
</organism>
<keyword evidence="7" id="KW-0418">Kinase</keyword>
<dbReference type="InterPro" id="IPR000792">
    <property type="entry name" value="Tscrpt_reg_LuxR_C"/>
</dbReference>
<dbReference type="PRINTS" id="PR00038">
    <property type="entry name" value="HTHLUXR"/>
</dbReference>
<evidence type="ECO:0000313" key="9">
    <source>
        <dbReference type="Proteomes" id="UP001231166"/>
    </source>
</evidence>